<dbReference type="Gene3D" id="2.40.50.100">
    <property type="match status" value="1"/>
</dbReference>
<organism evidence="3">
    <name type="scientific">marine sediment metagenome</name>
    <dbReference type="NCBI Taxonomy" id="412755"/>
    <lineage>
        <taxon>unclassified sequences</taxon>
        <taxon>metagenomes</taxon>
        <taxon>ecological metagenomes</taxon>
    </lineage>
</organism>
<feature type="non-terminal residue" evidence="3">
    <location>
        <position position="54"/>
    </location>
</feature>
<comment type="caution">
    <text evidence="3">The sequence shown here is derived from an EMBL/GenBank/DDBJ whole genome shotgun (WGS) entry which is preliminary data.</text>
</comment>
<dbReference type="GO" id="GO:0005634">
    <property type="term" value="C:nucleus"/>
    <property type="evidence" value="ECO:0007669"/>
    <property type="project" value="UniProtKB-ARBA"/>
</dbReference>
<accession>X1LGA0</accession>
<keyword evidence="1" id="KW-0271">Exosome</keyword>
<protein>
    <recommendedName>
        <fullName evidence="2">Exosome complex component N-terminal domain-containing protein</fullName>
    </recommendedName>
</protein>
<feature type="domain" description="Exosome complex component N-terminal" evidence="2">
    <location>
        <begin position="19"/>
        <end position="53"/>
    </location>
</feature>
<dbReference type="GO" id="GO:0000178">
    <property type="term" value="C:exosome (RNase complex)"/>
    <property type="evidence" value="ECO:0007669"/>
    <property type="project" value="UniProtKB-KW"/>
</dbReference>
<dbReference type="EMBL" id="BARV01007053">
    <property type="protein sequence ID" value="GAI18347.1"/>
    <property type="molecule type" value="Genomic_DNA"/>
</dbReference>
<dbReference type="Pfam" id="PF14382">
    <property type="entry name" value="ECR1_N"/>
    <property type="match status" value="1"/>
</dbReference>
<gene>
    <name evidence="3" type="ORF">S06H3_14421</name>
</gene>
<evidence type="ECO:0000256" key="1">
    <source>
        <dbReference type="ARBA" id="ARBA00022835"/>
    </source>
</evidence>
<proteinExistence type="predicted"/>
<sequence>MEVEDIDEIDINQMKDKEIVIPGEVLSEDLTNFTPGRGTTKQGNKIISLFVGLK</sequence>
<dbReference type="AlphaFoldDB" id="X1LGA0"/>
<dbReference type="SUPFAM" id="SSF110324">
    <property type="entry name" value="Ribosomal L27 protein-like"/>
    <property type="match status" value="1"/>
</dbReference>
<evidence type="ECO:0000313" key="3">
    <source>
        <dbReference type="EMBL" id="GAI18347.1"/>
    </source>
</evidence>
<reference evidence="3" key="1">
    <citation type="journal article" date="2014" name="Front. Microbiol.">
        <title>High frequency of phylogenetically diverse reductive dehalogenase-homologous genes in deep subseafloor sedimentary metagenomes.</title>
        <authorList>
            <person name="Kawai M."/>
            <person name="Futagami T."/>
            <person name="Toyoda A."/>
            <person name="Takaki Y."/>
            <person name="Nishi S."/>
            <person name="Hori S."/>
            <person name="Arai W."/>
            <person name="Tsubouchi T."/>
            <person name="Morono Y."/>
            <person name="Uchiyama I."/>
            <person name="Ito T."/>
            <person name="Fujiyama A."/>
            <person name="Inagaki F."/>
            <person name="Takami H."/>
        </authorList>
    </citation>
    <scope>NUCLEOTIDE SEQUENCE</scope>
    <source>
        <strain evidence="3">Expedition CK06-06</strain>
    </source>
</reference>
<name>X1LGA0_9ZZZZ</name>
<evidence type="ECO:0000259" key="2">
    <source>
        <dbReference type="Pfam" id="PF14382"/>
    </source>
</evidence>
<dbReference type="InterPro" id="IPR025721">
    <property type="entry name" value="Exosome_cplx_N_dom"/>
</dbReference>